<name>A0AAN9LLM6_CANGL</name>
<gene>
    <name evidence="1" type="ORF">VNO77_18897</name>
</gene>
<evidence type="ECO:0000313" key="1">
    <source>
        <dbReference type="EMBL" id="KAK7338292.1"/>
    </source>
</evidence>
<protein>
    <submittedName>
        <fullName evidence="1">Uncharacterized protein</fullName>
    </submittedName>
</protein>
<reference evidence="1 2" key="1">
    <citation type="submission" date="2024-01" db="EMBL/GenBank/DDBJ databases">
        <title>The genomes of 5 underutilized Papilionoideae crops provide insights into root nodulation and disease resistanc.</title>
        <authorList>
            <person name="Jiang F."/>
        </authorList>
    </citation>
    <scope>NUCLEOTIDE SEQUENCE [LARGE SCALE GENOMIC DNA]</scope>
    <source>
        <strain evidence="1">LVBAO_FW01</strain>
        <tissue evidence="1">Leaves</tissue>
    </source>
</reference>
<organism evidence="1 2">
    <name type="scientific">Canavalia gladiata</name>
    <name type="common">Sword bean</name>
    <name type="synonym">Dolichos gladiatus</name>
    <dbReference type="NCBI Taxonomy" id="3824"/>
    <lineage>
        <taxon>Eukaryota</taxon>
        <taxon>Viridiplantae</taxon>
        <taxon>Streptophyta</taxon>
        <taxon>Embryophyta</taxon>
        <taxon>Tracheophyta</taxon>
        <taxon>Spermatophyta</taxon>
        <taxon>Magnoliopsida</taxon>
        <taxon>eudicotyledons</taxon>
        <taxon>Gunneridae</taxon>
        <taxon>Pentapetalae</taxon>
        <taxon>rosids</taxon>
        <taxon>fabids</taxon>
        <taxon>Fabales</taxon>
        <taxon>Fabaceae</taxon>
        <taxon>Papilionoideae</taxon>
        <taxon>50 kb inversion clade</taxon>
        <taxon>NPAAA clade</taxon>
        <taxon>indigoferoid/millettioid clade</taxon>
        <taxon>Phaseoleae</taxon>
        <taxon>Canavalia</taxon>
    </lineage>
</organism>
<dbReference type="AlphaFoldDB" id="A0AAN9LLM6"/>
<dbReference type="EMBL" id="JAYMYQ010000004">
    <property type="protein sequence ID" value="KAK7338292.1"/>
    <property type="molecule type" value="Genomic_DNA"/>
</dbReference>
<comment type="caution">
    <text evidence="1">The sequence shown here is derived from an EMBL/GenBank/DDBJ whole genome shotgun (WGS) entry which is preliminary data.</text>
</comment>
<accession>A0AAN9LLM6</accession>
<sequence length="106" mass="11845">MEGPDAGMCCFGQFTQNLVLSYNTGLRPPYPGSWWASLDAAVTEPGVRLQRPRNNIQYKIVVLYPAPNDLGNNSNQINRVEELNLKVATTLNPVLCPAVWYRVHPC</sequence>
<keyword evidence="2" id="KW-1185">Reference proteome</keyword>
<proteinExistence type="predicted"/>
<dbReference type="Proteomes" id="UP001367508">
    <property type="component" value="Unassembled WGS sequence"/>
</dbReference>
<evidence type="ECO:0000313" key="2">
    <source>
        <dbReference type="Proteomes" id="UP001367508"/>
    </source>
</evidence>